<dbReference type="STRING" id="69960.SAMN05421720_1069"/>
<keyword evidence="4" id="KW-1185">Reference proteome</keyword>
<protein>
    <submittedName>
        <fullName evidence="3">O-succinylbenzoic acid--CoA ligase</fullName>
    </submittedName>
</protein>
<dbReference type="SUPFAM" id="SSF56801">
    <property type="entry name" value="Acetyl-CoA synthetase-like"/>
    <property type="match status" value="1"/>
</dbReference>
<dbReference type="InterPro" id="IPR045851">
    <property type="entry name" value="AMP-bd_C_sf"/>
</dbReference>
<accession>A0A1G7CB26</accession>
<evidence type="ECO:0000259" key="1">
    <source>
        <dbReference type="Pfam" id="PF00501"/>
    </source>
</evidence>
<dbReference type="RefSeq" id="WP_092785466.1">
    <property type="nucleotide sequence ID" value="NZ_FNAP01000006.1"/>
</dbReference>
<dbReference type="PANTHER" id="PTHR43767:SF1">
    <property type="entry name" value="NONRIBOSOMAL PEPTIDE SYNTHASE PES1 (EUROFUNG)-RELATED"/>
    <property type="match status" value="1"/>
</dbReference>
<dbReference type="InterPro" id="IPR000873">
    <property type="entry name" value="AMP-dep_synth/lig_dom"/>
</dbReference>
<dbReference type="PROSITE" id="PS00455">
    <property type="entry name" value="AMP_BINDING"/>
    <property type="match status" value="1"/>
</dbReference>
<dbReference type="AlphaFoldDB" id="A0A1G7CB26"/>
<organism evidence="3 4">
    <name type="scientific">Rhodospira trueperi</name>
    <dbReference type="NCBI Taxonomy" id="69960"/>
    <lineage>
        <taxon>Bacteria</taxon>
        <taxon>Pseudomonadati</taxon>
        <taxon>Pseudomonadota</taxon>
        <taxon>Alphaproteobacteria</taxon>
        <taxon>Rhodospirillales</taxon>
        <taxon>Rhodospirillaceae</taxon>
        <taxon>Rhodospira</taxon>
    </lineage>
</organism>
<feature type="domain" description="AMP-binding enzyme C-terminal" evidence="2">
    <location>
        <begin position="370"/>
        <end position="440"/>
    </location>
</feature>
<dbReference type="InterPro" id="IPR025110">
    <property type="entry name" value="AMP-bd_C"/>
</dbReference>
<keyword evidence="3" id="KW-0436">Ligase</keyword>
<reference evidence="3 4" key="1">
    <citation type="submission" date="2016-10" db="EMBL/GenBank/DDBJ databases">
        <authorList>
            <person name="de Groot N.N."/>
        </authorList>
    </citation>
    <scope>NUCLEOTIDE SEQUENCE [LARGE SCALE GENOMIC DNA]</scope>
    <source>
        <strain evidence="3 4">ATCC 700224</strain>
    </source>
</reference>
<dbReference type="InterPro" id="IPR050237">
    <property type="entry name" value="ATP-dep_AMP-bd_enzyme"/>
</dbReference>
<dbReference type="Pfam" id="PF00501">
    <property type="entry name" value="AMP-binding"/>
    <property type="match status" value="1"/>
</dbReference>
<dbReference type="PANTHER" id="PTHR43767">
    <property type="entry name" value="LONG-CHAIN-FATTY-ACID--COA LIGASE"/>
    <property type="match status" value="1"/>
</dbReference>
<dbReference type="Gene3D" id="3.30.300.30">
    <property type="match status" value="1"/>
</dbReference>
<proteinExistence type="predicted"/>
<evidence type="ECO:0000313" key="3">
    <source>
        <dbReference type="EMBL" id="SDE36548.1"/>
    </source>
</evidence>
<gene>
    <name evidence="3" type="ORF">SAMN05421720_1069</name>
</gene>
<dbReference type="Pfam" id="PF13193">
    <property type="entry name" value="AMP-binding_C"/>
    <property type="match status" value="1"/>
</dbReference>
<evidence type="ECO:0000313" key="4">
    <source>
        <dbReference type="Proteomes" id="UP000199412"/>
    </source>
</evidence>
<dbReference type="InterPro" id="IPR042099">
    <property type="entry name" value="ANL_N_sf"/>
</dbReference>
<dbReference type="InterPro" id="IPR020845">
    <property type="entry name" value="AMP-binding_CS"/>
</dbReference>
<evidence type="ECO:0000259" key="2">
    <source>
        <dbReference type="Pfam" id="PF13193"/>
    </source>
</evidence>
<sequence length="452" mass="46098">MPEATGQDGRSGGIEPGVWARDLARRADAAAALLRSNGAAPGRPVAVVSGSATVVAVLAHAAPLLPVPLFPLDPGLPDPAITDLLGQAGVSLVVSDRAFAGQPHVPATEVLACAVGQEASWRAPEGVALLIATSGSSGRPKAVMLTGAALAAAARASAARTPLGPGDAWLACLPLFHIGGFSILTRCALAGANALIHERFDVTRVMAALTDAGVTHLSLVPAMLARLCDFGPPPATLRHVLIGGAALATDLAERAAGLGWPIRPTYGMSETASQVATLPALPHPWRAGHVGAPLQGAEVGLNGDGRLRVRGPMVMAGYANPDLRPGDGLSDGWFVTADLAEIRPDGEITILGRADDVIISAGKKVLPGMVEDLLARCPMVDAVAVAGRPDPVWGELVVAVFTGAGTPDAVLDWCRAEMPSTLRPRAAVKIGALPLLANGKPDRHALRRLAGS</sequence>
<dbReference type="Proteomes" id="UP000199412">
    <property type="component" value="Unassembled WGS sequence"/>
</dbReference>
<dbReference type="GO" id="GO:0016878">
    <property type="term" value="F:acid-thiol ligase activity"/>
    <property type="evidence" value="ECO:0007669"/>
    <property type="project" value="UniProtKB-ARBA"/>
</dbReference>
<feature type="domain" description="AMP-dependent synthetase/ligase" evidence="1">
    <location>
        <begin position="21"/>
        <end position="318"/>
    </location>
</feature>
<dbReference type="EMBL" id="FNAP01000006">
    <property type="protein sequence ID" value="SDE36548.1"/>
    <property type="molecule type" value="Genomic_DNA"/>
</dbReference>
<dbReference type="OrthoDB" id="9803968at2"/>
<name>A0A1G7CB26_9PROT</name>
<dbReference type="Gene3D" id="3.40.50.12780">
    <property type="entry name" value="N-terminal domain of ligase-like"/>
    <property type="match status" value="1"/>
</dbReference>